<dbReference type="SUPFAM" id="SSF56399">
    <property type="entry name" value="ADP-ribosylation"/>
    <property type="match status" value="1"/>
</dbReference>
<organism evidence="1 2">
    <name type="scientific">Xanthobacter dioxanivorans</name>
    <dbReference type="NCBI Taxonomy" id="2528964"/>
    <lineage>
        <taxon>Bacteria</taxon>
        <taxon>Pseudomonadati</taxon>
        <taxon>Pseudomonadota</taxon>
        <taxon>Alphaproteobacteria</taxon>
        <taxon>Hyphomicrobiales</taxon>
        <taxon>Xanthobacteraceae</taxon>
        <taxon>Xanthobacter</taxon>
    </lineage>
</organism>
<reference evidence="1 2" key="1">
    <citation type="submission" date="2020-10" db="EMBL/GenBank/DDBJ databases">
        <title>Degradation of 1,4-Dioxane by Xanthobacter sp. YN2, via a Novel Group-2 Soluble Di-Iron Monooxygenase.</title>
        <authorList>
            <person name="Ma F."/>
            <person name="Wang Y."/>
            <person name="Yang J."/>
            <person name="Guo H."/>
            <person name="Su D."/>
            <person name="Yu L."/>
        </authorList>
    </citation>
    <scope>NUCLEOTIDE SEQUENCE [LARGE SCALE GENOMIC DNA]</scope>
    <source>
        <strain evidence="1 2">YN2</strain>
    </source>
</reference>
<keyword evidence="2" id="KW-1185">Reference proteome</keyword>
<dbReference type="AlphaFoldDB" id="A0A974SIH5"/>
<gene>
    <name evidence="1" type="ORF">EZH22_26435</name>
</gene>
<protein>
    <submittedName>
        <fullName evidence="1">DUF952 domain-containing protein</fullName>
    </submittedName>
</protein>
<dbReference type="PANTHER" id="PTHR34129">
    <property type="entry name" value="BLR1139 PROTEIN"/>
    <property type="match status" value="1"/>
</dbReference>
<evidence type="ECO:0000313" key="1">
    <source>
        <dbReference type="EMBL" id="QRG06442.1"/>
    </source>
</evidence>
<accession>A0A974SIH5</accession>
<sequence length="114" mass="12035">MPDLVFKICPASLWAEAQAKGVFAGAPVDHADGFIHFSTAAQARETAARHFAGQADLKLVAVEAAPLGAALKWEPSRGGDLFPHLYAPLPVSAVRWVKDLPLGPDGAHLFPDLA</sequence>
<dbReference type="Proteomes" id="UP000596427">
    <property type="component" value="Chromosome"/>
</dbReference>
<dbReference type="Gene3D" id="3.20.170.20">
    <property type="entry name" value="Protein of unknown function DUF952"/>
    <property type="match status" value="1"/>
</dbReference>
<dbReference type="EMBL" id="CP063362">
    <property type="protein sequence ID" value="QRG06442.1"/>
    <property type="molecule type" value="Genomic_DNA"/>
</dbReference>
<dbReference type="RefSeq" id="WP_203193351.1">
    <property type="nucleotide sequence ID" value="NZ_CP063362.1"/>
</dbReference>
<dbReference type="KEGG" id="xdi:EZH22_26435"/>
<dbReference type="InterPro" id="IPR009297">
    <property type="entry name" value="DUF952"/>
</dbReference>
<evidence type="ECO:0000313" key="2">
    <source>
        <dbReference type="Proteomes" id="UP000596427"/>
    </source>
</evidence>
<dbReference type="Pfam" id="PF06108">
    <property type="entry name" value="DUF952"/>
    <property type="match status" value="1"/>
</dbReference>
<name>A0A974SIH5_9HYPH</name>
<dbReference type="PANTHER" id="PTHR34129:SF1">
    <property type="entry name" value="DUF952 DOMAIN-CONTAINING PROTEIN"/>
    <property type="match status" value="1"/>
</dbReference>
<proteinExistence type="predicted"/>